<keyword evidence="9" id="KW-1185">Reference proteome</keyword>
<evidence type="ECO:0000256" key="2">
    <source>
        <dbReference type="ARBA" id="ARBA00006679"/>
    </source>
</evidence>
<dbReference type="Proteomes" id="UP001562065">
    <property type="component" value="Unassembled WGS sequence"/>
</dbReference>
<dbReference type="InterPro" id="IPR051907">
    <property type="entry name" value="DoxX-like_oxidoreductase"/>
</dbReference>
<dbReference type="PANTHER" id="PTHR33452:SF1">
    <property type="entry name" value="INNER MEMBRANE PROTEIN YPHA-RELATED"/>
    <property type="match status" value="1"/>
</dbReference>
<feature type="transmembrane region" description="Helical" evidence="7">
    <location>
        <begin position="12"/>
        <end position="30"/>
    </location>
</feature>
<reference evidence="8 9" key="1">
    <citation type="submission" date="2024-07" db="EMBL/GenBank/DDBJ databases">
        <authorList>
            <person name="Ren Q."/>
        </authorList>
    </citation>
    <scope>NUCLEOTIDE SEQUENCE [LARGE SCALE GENOMIC DNA]</scope>
    <source>
        <strain evidence="8 9">REN37</strain>
    </source>
</reference>
<dbReference type="EMBL" id="JBGCUO010000001">
    <property type="protein sequence ID" value="MEY1662745.1"/>
    <property type="molecule type" value="Genomic_DNA"/>
</dbReference>
<dbReference type="Pfam" id="PF07681">
    <property type="entry name" value="DoxX"/>
    <property type="match status" value="1"/>
</dbReference>
<proteinExistence type="inferred from homology"/>
<organism evidence="8 9">
    <name type="scientific">Isoalcanivorax beigongshangi</name>
    <dbReference type="NCBI Taxonomy" id="3238810"/>
    <lineage>
        <taxon>Bacteria</taxon>
        <taxon>Pseudomonadati</taxon>
        <taxon>Pseudomonadota</taxon>
        <taxon>Gammaproteobacteria</taxon>
        <taxon>Oceanospirillales</taxon>
        <taxon>Alcanivoracaceae</taxon>
        <taxon>Isoalcanivorax</taxon>
    </lineage>
</organism>
<keyword evidence="6 7" id="KW-0472">Membrane</keyword>
<feature type="transmembrane region" description="Helical" evidence="7">
    <location>
        <begin position="107"/>
        <end position="128"/>
    </location>
</feature>
<feature type="transmembrane region" description="Helical" evidence="7">
    <location>
        <begin position="50"/>
        <end position="69"/>
    </location>
</feature>
<evidence type="ECO:0000256" key="6">
    <source>
        <dbReference type="ARBA" id="ARBA00023136"/>
    </source>
</evidence>
<dbReference type="PANTHER" id="PTHR33452">
    <property type="entry name" value="OXIDOREDUCTASE CATD-RELATED"/>
    <property type="match status" value="1"/>
</dbReference>
<name>A0ABV4AM20_9GAMM</name>
<evidence type="ECO:0000313" key="9">
    <source>
        <dbReference type="Proteomes" id="UP001562065"/>
    </source>
</evidence>
<accession>A0ABV4AM20</accession>
<feature type="transmembrane region" description="Helical" evidence="7">
    <location>
        <begin position="76"/>
        <end position="95"/>
    </location>
</feature>
<gene>
    <name evidence="8" type="ORF">AB5I84_11345</name>
</gene>
<evidence type="ECO:0000256" key="1">
    <source>
        <dbReference type="ARBA" id="ARBA00004651"/>
    </source>
</evidence>
<evidence type="ECO:0000256" key="4">
    <source>
        <dbReference type="ARBA" id="ARBA00022692"/>
    </source>
</evidence>
<evidence type="ECO:0000256" key="7">
    <source>
        <dbReference type="SAM" id="Phobius"/>
    </source>
</evidence>
<keyword evidence="5 7" id="KW-1133">Transmembrane helix</keyword>
<dbReference type="InterPro" id="IPR032808">
    <property type="entry name" value="DoxX"/>
</dbReference>
<comment type="subcellular location">
    <subcellularLocation>
        <location evidence="1">Cell membrane</location>
        <topology evidence="1">Multi-pass membrane protein</topology>
    </subcellularLocation>
</comment>
<keyword evidence="4 7" id="KW-0812">Transmembrane</keyword>
<keyword evidence="3" id="KW-1003">Cell membrane</keyword>
<evidence type="ECO:0000256" key="3">
    <source>
        <dbReference type="ARBA" id="ARBA00022475"/>
    </source>
</evidence>
<sequence>MNALHQPDLGKLILRLTLGILLLLHGIAKLRYGIDWIGDSLVGMGLPRFIAYGVYVGEILAPLMLILGIYARIGALLAVGNMAFAILIAHMGELWQLNDSGGWALELQGFFLFTALALVFIGPGRYAVRQ</sequence>
<comment type="caution">
    <text evidence="8">The sequence shown here is derived from an EMBL/GenBank/DDBJ whole genome shotgun (WGS) entry which is preliminary data.</text>
</comment>
<dbReference type="RefSeq" id="WP_369455974.1">
    <property type="nucleotide sequence ID" value="NZ_JBGCUO010000001.1"/>
</dbReference>
<protein>
    <submittedName>
        <fullName evidence="8">DoxX family protein</fullName>
    </submittedName>
</protein>
<evidence type="ECO:0000313" key="8">
    <source>
        <dbReference type="EMBL" id="MEY1662745.1"/>
    </source>
</evidence>
<comment type="similarity">
    <text evidence="2">Belongs to the DoxX family.</text>
</comment>
<evidence type="ECO:0000256" key="5">
    <source>
        <dbReference type="ARBA" id="ARBA00022989"/>
    </source>
</evidence>